<feature type="transmembrane region" description="Helical" evidence="6">
    <location>
        <begin position="53"/>
        <end position="74"/>
    </location>
</feature>
<keyword evidence="2" id="KW-1003">Cell membrane</keyword>
<feature type="transmembrane region" description="Helical" evidence="6">
    <location>
        <begin position="86"/>
        <end position="107"/>
    </location>
</feature>
<feature type="transmembrane region" description="Helical" evidence="6">
    <location>
        <begin position="113"/>
        <end position="138"/>
    </location>
</feature>
<dbReference type="InterPro" id="IPR011701">
    <property type="entry name" value="MFS"/>
</dbReference>
<keyword evidence="8" id="KW-1185">Reference proteome</keyword>
<evidence type="ECO:0000256" key="5">
    <source>
        <dbReference type="ARBA" id="ARBA00023136"/>
    </source>
</evidence>
<accession>A0A916Y2Q0</accession>
<dbReference type="GO" id="GO:0022857">
    <property type="term" value="F:transmembrane transporter activity"/>
    <property type="evidence" value="ECO:0007669"/>
    <property type="project" value="InterPro"/>
</dbReference>
<sequence>MNTSLTKTNYPALYTLITVFFFWGFIAAGNSIFIPFCKNYFSLDQFQSQLIDFAFYTAYYLGALLLFAFGAFSGSDLVSKWGYKRSIVYGLLFSALGAGAMILAVQANVYAGMLVGLFIVALGFSLQQTAANPFAILLGDPKTGASRVNLGGGINSFGTTIGPLIVAFALFGTTASVSDEQIKSLGLDKVILLYIGVGILFLVAAALFFFSKKVPDGISNEPIEKANKALTTLVIMTGLLAICFAPVFSSYKSEEALKIAALHEEVASLKTQTSLEAVSYESQLIQLNSQIEVLKHPLEMQRMYWLSAALLVIVAGLLYANKSAQKNSEGWGAMQYPQLVLGMLAIFTYVGVEVAVGSNLGELLSLKEFGGLQSSEIAPYISMYWGSLMIGRWAGAIAVFDLRGIKKAIALVVVPLVAFAIILTVNTLADKDMTPLYYYVFCVFIQIIAFFICKDKPARTLTIFGLMGIIAMLIGLTTDGMVAIYAFLAGGLACSIMWPAIFSLSVIGLGKYTAQGSAFLVMMILGGGIIPPLQGKLSDIIGIHNSYIIPVICFVYLTLFAVLVKGILKKQGINVDEIEAEGSH</sequence>
<evidence type="ECO:0000256" key="3">
    <source>
        <dbReference type="ARBA" id="ARBA00022692"/>
    </source>
</evidence>
<reference evidence="7" key="2">
    <citation type="submission" date="2020-09" db="EMBL/GenBank/DDBJ databases">
        <authorList>
            <person name="Sun Q."/>
            <person name="Zhou Y."/>
        </authorList>
    </citation>
    <scope>NUCLEOTIDE SEQUENCE</scope>
    <source>
        <strain evidence="7">CGMCC 1.12506</strain>
    </source>
</reference>
<dbReference type="AlphaFoldDB" id="A0A916Y2Q0"/>
<evidence type="ECO:0000313" key="8">
    <source>
        <dbReference type="Proteomes" id="UP000625735"/>
    </source>
</evidence>
<dbReference type="Proteomes" id="UP000625735">
    <property type="component" value="Unassembled WGS sequence"/>
</dbReference>
<proteinExistence type="predicted"/>
<feature type="transmembrane region" description="Helical" evidence="6">
    <location>
        <begin position="191"/>
        <end position="210"/>
    </location>
</feature>
<dbReference type="RefSeq" id="WP_188362309.1">
    <property type="nucleotide sequence ID" value="NZ_BMFG01000006.1"/>
</dbReference>
<feature type="transmembrane region" description="Helical" evidence="6">
    <location>
        <begin position="381"/>
        <end position="402"/>
    </location>
</feature>
<organism evidence="7 8">
    <name type="scientific">Flavobacterium orientale</name>
    <dbReference type="NCBI Taxonomy" id="1756020"/>
    <lineage>
        <taxon>Bacteria</taxon>
        <taxon>Pseudomonadati</taxon>
        <taxon>Bacteroidota</taxon>
        <taxon>Flavobacteriia</taxon>
        <taxon>Flavobacteriales</taxon>
        <taxon>Flavobacteriaceae</taxon>
        <taxon>Flavobacterium</taxon>
    </lineage>
</organism>
<gene>
    <name evidence="7" type="ORF">GCM10011343_18810</name>
</gene>
<dbReference type="Pfam" id="PF07690">
    <property type="entry name" value="MFS_1"/>
    <property type="match status" value="1"/>
</dbReference>
<dbReference type="PANTHER" id="PTHR43702">
    <property type="entry name" value="L-FUCOSE-PROTON SYMPORTER"/>
    <property type="match status" value="1"/>
</dbReference>
<feature type="transmembrane region" description="Helical" evidence="6">
    <location>
        <begin position="340"/>
        <end position="361"/>
    </location>
</feature>
<evidence type="ECO:0000256" key="4">
    <source>
        <dbReference type="ARBA" id="ARBA00022989"/>
    </source>
</evidence>
<comment type="caution">
    <text evidence="7">The sequence shown here is derived from an EMBL/GenBank/DDBJ whole genome shotgun (WGS) entry which is preliminary data.</text>
</comment>
<feature type="transmembrane region" description="Helical" evidence="6">
    <location>
        <begin position="484"/>
        <end position="509"/>
    </location>
</feature>
<dbReference type="EMBL" id="BMFG01000006">
    <property type="protein sequence ID" value="GGD28890.1"/>
    <property type="molecule type" value="Genomic_DNA"/>
</dbReference>
<dbReference type="SUPFAM" id="SSF103473">
    <property type="entry name" value="MFS general substrate transporter"/>
    <property type="match status" value="2"/>
</dbReference>
<protein>
    <submittedName>
        <fullName evidence="7">MFS transporter</fullName>
    </submittedName>
</protein>
<evidence type="ECO:0000256" key="6">
    <source>
        <dbReference type="SAM" id="Phobius"/>
    </source>
</evidence>
<evidence type="ECO:0000313" key="7">
    <source>
        <dbReference type="EMBL" id="GGD28890.1"/>
    </source>
</evidence>
<keyword evidence="3 6" id="KW-0812">Transmembrane</keyword>
<evidence type="ECO:0000256" key="1">
    <source>
        <dbReference type="ARBA" id="ARBA00004429"/>
    </source>
</evidence>
<feature type="transmembrane region" description="Helical" evidence="6">
    <location>
        <begin position="230"/>
        <end position="248"/>
    </location>
</feature>
<feature type="transmembrane region" description="Helical" evidence="6">
    <location>
        <begin position="460"/>
        <end position="478"/>
    </location>
</feature>
<feature type="transmembrane region" description="Helical" evidence="6">
    <location>
        <begin position="409"/>
        <end position="429"/>
    </location>
</feature>
<keyword evidence="5 6" id="KW-0472">Membrane</keyword>
<dbReference type="Gene3D" id="1.20.1250.20">
    <property type="entry name" value="MFS general substrate transporter like domains"/>
    <property type="match status" value="2"/>
</dbReference>
<feature type="transmembrane region" description="Helical" evidence="6">
    <location>
        <begin position="516"/>
        <end position="535"/>
    </location>
</feature>
<comment type="subcellular location">
    <subcellularLocation>
        <location evidence="1">Cell inner membrane</location>
        <topology evidence="1">Multi-pass membrane protein</topology>
    </subcellularLocation>
</comment>
<feature type="transmembrane region" description="Helical" evidence="6">
    <location>
        <begin position="12"/>
        <end position="33"/>
    </location>
</feature>
<dbReference type="PANTHER" id="PTHR43702:SF3">
    <property type="entry name" value="PROTEIN TSGA"/>
    <property type="match status" value="1"/>
</dbReference>
<dbReference type="GO" id="GO:0005886">
    <property type="term" value="C:plasma membrane"/>
    <property type="evidence" value="ECO:0007669"/>
    <property type="project" value="UniProtKB-SubCell"/>
</dbReference>
<evidence type="ECO:0000256" key="2">
    <source>
        <dbReference type="ARBA" id="ARBA00022475"/>
    </source>
</evidence>
<feature type="transmembrane region" description="Helical" evidence="6">
    <location>
        <begin position="435"/>
        <end position="453"/>
    </location>
</feature>
<keyword evidence="4 6" id="KW-1133">Transmembrane helix</keyword>
<feature type="transmembrane region" description="Helical" evidence="6">
    <location>
        <begin position="547"/>
        <end position="568"/>
    </location>
</feature>
<feature type="transmembrane region" description="Helical" evidence="6">
    <location>
        <begin position="150"/>
        <end position="171"/>
    </location>
</feature>
<name>A0A916Y2Q0_9FLAO</name>
<dbReference type="InterPro" id="IPR050375">
    <property type="entry name" value="MFS_TsgA-like"/>
</dbReference>
<dbReference type="InterPro" id="IPR036259">
    <property type="entry name" value="MFS_trans_sf"/>
</dbReference>
<feature type="transmembrane region" description="Helical" evidence="6">
    <location>
        <begin position="303"/>
        <end position="320"/>
    </location>
</feature>
<reference evidence="7" key="1">
    <citation type="journal article" date="2014" name="Int. J. Syst. Evol. Microbiol.">
        <title>Complete genome sequence of Corynebacterium casei LMG S-19264T (=DSM 44701T), isolated from a smear-ripened cheese.</title>
        <authorList>
            <consortium name="US DOE Joint Genome Institute (JGI-PGF)"/>
            <person name="Walter F."/>
            <person name="Albersmeier A."/>
            <person name="Kalinowski J."/>
            <person name="Ruckert C."/>
        </authorList>
    </citation>
    <scope>NUCLEOTIDE SEQUENCE</scope>
    <source>
        <strain evidence="7">CGMCC 1.12506</strain>
    </source>
</reference>